<dbReference type="AlphaFoldDB" id="A0A7W7XFL8"/>
<dbReference type="RefSeq" id="WP_147321128.1">
    <property type="nucleotide sequence ID" value="NZ_JACHJY010000013.1"/>
</dbReference>
<dbReference type="Proteomes" id="UP000582643">
    <property type="component" value="Unassembled WGS sequence"/>
</dbReference>
<reference evidence="1 2" key="1">
    <citation type="submission" date="2020-08" db="EMBL/GenBank/DDBJ databases">
        <title>Genomic Encyclopedia of Type Strains, Phase III (KMG-III): the genomes of soil and plant-associated and newly described type strains.</title>
        <authorList>
            <person name="Whitman W."/>
        </authorList>
    </citation>
    <scope>NUCLEOTIDE SEQUENCE [LARGE SCALE GENOMIC DNA]</scope>
    <source>
        <strain evidence="1 2">SFB5A</strain>
    </source>
</reference>
<accession>A0A7W7XFL8</accession>
<gene>
    <name evidence="1" type="ORF">GGE06_007538</name>
</gene>
<protein>
    <submittedName>
        <fullName evidence="1">Urease accessory protein UreE</fullName>
    </submittedName>
</protein>
<evidence type="ECO:0000313" key="2">
    <source>
        <dbReference type="Proteomes" id="UP000582643"/>
    </source>
</evidence>
<organism evidence="1 2">
    <name type="scientific">Streptomyces nymphaeiformis</name>
    <dbReference type="NCBI Taxonomy" id="2663842"/>
    <lineage>
        <taxon>Bacteria</taxon>
        <taxon>Bacillati</taxon>
        <taxon>Actinomycetota</taxon>
        <taxon>Actinomycetes</taxon>
        <taxon>Kitasatosporales</taxon>
        <taxon>Streptomycetaceae</taxon>
        <taxon>Streptomyces</taxon>
    </lineage>
</organism>
<evidence type="ECO:0000313" key="1">
    <source>
        <dbReference type="EMBL" id="MBB4986570.1"/>
    </source>
</evidence>
<proteinExistence type="predicted"/>
<keyword evidence="2" id="KW-1185">Reference proteome</keyword>
<name>A0A7W7XFL8_9ACTN</name>
<sequence length="77" mass="8343">MRLIADGVTPTSRLVLVKDLEADDGYAFELANPLFLPVGDRIAFEGDGLVVVRAGGERLSPAGDWSTRCEPGSLRRR</sequence>
<dbReference type="EMBL" id="JACHJY010000013">
    <property type="protein sequence ID" value="MBB4986570.1"/>
    <property type="molecule type" value="Genomic_DNA"/>
</dbReference>
<comment type="caution">
    <text evidence="1">The sequence shown here is derived from an EMBL/GenBank/DDBJ whole genome shotgun (WGS) entry which is preliminary data.</text>
</comment>